<keyword evidence="3" id="KW-1185">Reference proteome</keyword>
<gene>
    <name evidence="2" type="ORF">FQN60_001785</name>
</gene>
<name>A0A5J5D7X6_9PERO</name>
<reference evidence="2 3" key="1">
    <citation type="submission" date="2019-08" db="EMBL/GenBank/DDBJ databases">
        <title>A chromosome-level genome assembly, high-density linkage maps, and genome scans reveal the genomic architecture of hybrid incompatibilities underlying speciation via character displacement in darters (Percidae: Etheostominae).</title>
        <authorList>
            <person name="Moran R.L."/>
            <person name="Catchen J.M."/>
            <person name="Fuller R.C."/>
        </authorList>
    </citation>
    <scope>NUCLEOTIDE SEQUENCE [LARGE SCALE GENOMIC DNA]</scope>
    <source>
        <strain evidence="2">EspeVRDwgs_2016</strain>
        <tissue evidence="2">Muscle</tissue>
    </source>
</reference>
<comment type="caution">
    <text evidence="2">The sequence shown here is derived from an EMBL/GenBank/DDBJ whole genome shotgun (WGS) entry which is preliminary data.</text>
</comment>
<organism evidence="2 3">
    <name type="scientific">Etheostoma spectabile</name>
    <name type="common">orangethroat darter</name>
    <dbReference type="NCBI Taxonomy" id="54343"/>
    <lineage>
        <taxon>Eukaryota</taxon>
        <taxon>Metazoa</taxon>
        <taxon>Chordata</taxon>
        <taxon>Craniata</taxon>
        <taxon>Vertebrata</taxon>
        <taxon>Euteleostomi</taxon>
        <taxon>Actinopterygii</taxon>
        <taxon>Neopterygii</taxon>
        <taxon>Teleostei</taxon>
        <taxon>Neoteleostei</taxon>
        <taxon>Acanthomorphata</taxon>
        <taxon>Eupercaria</taxon>
        <taxon>Perciformes</taxon>
        <taxon>Percoidei</taxon>
        <taxon>Percidae</taxon>
        <taxon>Etheostomatinae</taxon>
        <taxon>Etheostoma</taxon>
    </lineage>
</organism>
<evidence type="ECO:0000313" key="3">
    <source>
        <dbReference type="Proteomes" id="UP000327493"/>
    </source>
</evidence>
<evidence type="ECO:0000313" key="2">
    <source>
        <dbReference type="EMBL" id="KAA8590842.1"/>
    </source>
</evidence>
<protein>
    <submittedName>
        <fullName evidence="2">Uncharacterized protein</fullName>
    </submittedName>
</protein>
<accession>A0A5J5D7X6</accession>
<dbReference type="AlphaFoldDB" id="A0A5J5D7X6"/>
<dbReference type="Proteomes" id="UP000327493">
    <property type="component" value="Chromosome 7"/>
</dbReference>
<dbReference type="EMBL" id="VOFY01000007">
    <property type="protein sequence ID" value="KAA8590842.1"/>
    <property type="molecule type" value="Genomic_DNA"/>
</dbReference>
<sequence length="65" mass="6654">MAHRRGSPFSGSGLPCSWDEASFPRRCTAAVSLLVSPAGGCLSNAPLQSGHMGAPDNQAAIQEAE</sequence>
<proteinExistence type="predicted"/>
<feature type="region of interest" description="Disordered" evidence="1">
    <location>
        <begin position="45"/>
        <end position="65"/>
    </location>
</feature>
<evidence type="ECO:0000256" key="1">
    <source>
        <dbReference type="SAM" id="MobiDB-lite"/>
    </source>
</evidence>